<proteinExistence type="predicted"/>
<reference evidence="2 3" key="1">
    <citation type="submission" date="2018-11" db="EMBL/GenBank/DDBJ databases">
        <title>Genome sequencing and assembly of Anaerosphaera sp. nov., GS7-6-2.</title>
        <authorList>
            <person name="Rettenmaier R."/>
            <person name="Liebl W."/>
            <person name="Zverlov V."/>
        </authorList>
    </citation>
    <scope>NUCLEOTIDE SEQUENCE [LARGE SCALE GENOMIC DNA]</scope>
    <source>
        <strain evidence="2 3">GS7-6-2</strain>
    </source>
</reference>
<comment type="caution">
    <text evidence="2">The sequence shown here is derived from an EMBL/GenBank/DDBJ whole genome shotgun (WGS) entry which is preliminary data.</text>
</comment>
<evidence type="ECO:0000256" key="1">
    <source>
        <dbReference type="SAM" id="Coils"/>
    </source>
</evidence>
<organism evidence="2 3">
    <name type="scientific">Anaerosphaera multitolerans</name>
    <dbReference type="NCBI Taxonomy" id="2487351"/>
    <lineage>
        <taxon>Bacteria</taxon>
        <taxon>Bacillati</taxon>
        <taxon>Bacillota</taxon>
        <taxon>Tissierellia</taxon>
        <taxon>Tissierellales</taxon>
        <taxon>Peptoniphilaceae</taxon>
        <taxon>Anaerosphaera</taxon>
    </lineage>
</organism>
<dbReference type="RefSeq" id="WP_127725030.1">
    <property type="nucleotide sequence ID" value="NZ_RLIH01000013.1"/>
</dbReference>
<gene>
    <name evidence="2" type="ORF">EF514_08620</name>
</gene>
<name>A0A437S5E2_9FIRM</name>
<keyword evidence="3" id="KW-1185">Reference proteome</keyword>
<accession>A0A437S5E2</accession>
<dbReference type="AlphaFoldDB" id="A0A437S5E2"/>
<dbReference type="Proteomes" id="UP000288812">
    <property type="component" value="Unassembled WGS sequence"/>
</dbReference>
<evidence type="ECO:0000313" key="2">
    <source>
        <dbReference type="EMBL" id="RVU54231.1"/>
    </source>
</evidence>
<keyword evidence="1" id="KW-0175">Coiled coil</keyword>
<sequence length="89" mass="10386">MKSEIEILNLEENLNKLEIDLENQYIESGKKILELSINEQQKIDSLINEIIEIKKRLIKVKKEKQCPSCMTYNTSDSNYCKFCGKSIKS</sequence>
<dbReference type="EMBL" id="RLIH01000013">
    <property type="protein sequence ID" value="RVU54231.1"/>
    <property type="molecule type" value="Genomic_DNA"/>
</dbReference>
<feature type="coiled-coil region" evidence="1">
    <location>
        <begin position="7"/>
        <end position="63"/>
    </location>
</feature>
<evidence type="ECO:0000313" key="3">
    <source>
        <dbReference type="Proteomes" id="UP000288812"/>
    </source>
</evidence>
<protein>
    <submittedName>
        <fullName evidence="2">Zinc ribbon domain-containing protein</fullName>
    </submittedName>
</protein>